<name>A0A246JIZ2_9SPHN</name>
<keyword evidence="4" id="KW-0472">Membrane</keyword>
<evidence type="ECO:0008006" key="9">
    <source>
        <dbReference type="Google" id="ProtNLM"/>
    </source>
</evidence>
<organism evidence="7 8">
    <name type="scientific">Sphingopyxis bauzanensis</name>
    <dbReference type="NCBI Taxonomy" id="651663"/>
    <lineage>
        <taxon>Bacteria</taxon>
        <taxon>Pseudomonadati</taxon>
        <taxon>Pseudomonadota</taxon>
        <taxon>Alphaproteobacteria</taxon>
        <taxon>Sphingomonadales</taxon>
        <taxon>Sphingomonadaceae</taxon>
        <taxon>Sphingopyxis</taxon>
    </lineage>
</organism>
<evidence type="ECO:0000256" key="6">
    <source>
        <dbReference type="SAM" id="SignalP"/>
    </source>
</evidence>
<dbReference type="Pfam" id="PF06629">
    <property type="entry name" value="MipA"/>
    <property type="match status" value="1"/>
</dbReference>
<dbReference type="GO" id="GO:0009279">
    <property type="term" value="C:cell outer membrane"/>
    <property type="evidence" value="ECO:0007669"/>
    <property type="project" value="UniProtKB-SubCell"/>
</dbReference>
<comment type="similarity">
    <text evidence="2">Belongs to the MipA/OmpV family.</text>
</comment>
<proteinExistence type="inferred from homology"/>
<evidence type="ECO:0000256" key="5">
    <source>
        <dbReference type="ARBA" id="ARBA00023237"/>
    </source>
</evidence>
<reference evidence="7 8" key="1">
    <citation type="journal article" date="2010" name="Int. J. Syst. Evol. Microbiol.">
        <title>Sphingopyxis bauzanensis sp. nov., a psychrophilic bacterium isolated from soil.</title>
        <authorList>
            <person name="Zhang D.C."/>
            <person name="Liu H.C."/>
            <person name="Xin Y.H."/>
            <person name="Zhou Y.G."/>
            <person name="Schinner F."/>
            <person name="Margesin R."/>
        </authorList>
    </citation>
    <scope>NUCLEOTIDE SEQUENCE [LARGE SCALE GENOMIC DNA]</scope>
    <source>
        <strain evidence="7 8">DSM 22271</strain>
    </source>
</reference>
<evidence type="ECO:0000313" key="8">
    <source>
        <dbReference type="Proteomes" id="UP000197361"/>
    </source>
</evidence>
<evidence type="ECO:0000256" key="3">
    <source>
        <dbReference type="ARBA" id="ARBA00022729"/>
    </source>
</evidence>
<protein>
    <recommendedName>
        <fullName evidence="9">Structural protein MipA</fullName>
    </recommendedName>
</protein>
<dbReference type="PANTHER" id="PTHR38776">
    <property type="entry name" value="MLTA-INTERACTING PROTEIN-RELATED"/>
    <property type="match status" value="1"/>
</dbReference>
<feature type="signal peptide" evidence="6">
    <location>
        <begin position="1"/>
        <end position="27"/>
    </location>
</feature>
<dbReference type="OrthoDB" id="5462484at2"/>
<dbReference type="Proteomes" id="UP000197361">
    <property type="component" value="Unassembled WGS sequence"/>
</dbReference>
<evidence type="ECO:0000256" key="1">
    <source>
        <dbReference type="ARBA" id="ARBA00004442"/>
    </source>
</evidence>
<accession>A0A246JIZ2</accession>
<keyword evidence="8" id="KW-1185">Reference proteome</keyword>
<evidence type="ECO:0000256" key="4">
    <source>
        <dbReference type="ARBA" id="ARBA00023136"/>
    </source>
</evidence>
<comment type="subcellular location">
    <subcellularLocation>
        <location evidence="1">Cell outer membrane</location>
    </subcellularLocation>
</comment>
<dbReference type="PANTHER" id="PTHR38776:SF1">
    <property type="entry name" value="MLTA-INTERACTING PROTEIN-RELATED"/>
    <property type="match status" value="1"/>
</dbReference>
<keyword evidence="5" id="KW-0998">Cell outer membrane</keyword>
<evidence type="ECO:0000313" key="7">
    <source>
        <dbReference type="EMBL" id="OWQ92483.1"/>
    </source>
</evidence>
<dbReference type="EMBL" id="NISK01000009">
    <property type="protein sequence ID" value="OWQ92483.1"/>
    <property type="molecule type" value="Genomic_DNA"/>
</dbReference>
<keyword evidence="3 6" id="KW-0732">Signal</keyword>
<dbReference type="AlphaFoldDB" id="A0A246JIZ2"/>
<feature type="chain" id="PRO_5012128396" description="Structural protein MipA" evidence="6">
    <location>
        <begin position="28"/>
        <end position="268"/>
    </location>
</feature>
<gene>
    <name evidence="7" type="ORF">CDQ92_20205</name>
</gene>
<evidence type="ECO:0000256" key="2">
    <source>
        <dbReference type="ARBA" id="ARBA00005722"/>
    </source>
</evidence>
<sequence>MFSPHRAIKFLLCAAPILGVAALPADAQEAASGSEKRTRVILGPQLSPSWPGSKDLSFGPYIDVSRERAGTDFTFEAADESFGGPLIQSGNFAFGPALGFIGKRTAADIGADLPKVGFSFEAGGFAQVSLTPAIRVRVEGRKALSGHKGWVGELSADYIAREGDDWLFSIGPRVTLGDAKYANAYFGVTPAAAATSGLPAYDTDGGIQSVGVTAGYHRMLGRNWGVAVYGRYDRLVGDSADSPVTRQLGSRSQPSVGVALSYTFGGGR</sequence>
<dbReference type="InterPro" id="IPR010583">
    <property type="entry name" value="MipA"/>
</dbReference>
<dbReference type="RefSeq" id="WP_088444066.1">
    <property type="nucleotide sequence ID" value="NZ_BMMC01000001.1"/>
</dbReference>
<comment type="caution">
    <text evidence="7">The sequence shown here is derived from an EMBL/GenBank/DDBJ whole genome shotgun (WGS) entry which is preliminary data.</text>
</comment>